<feature type="region of interest" description="Disordered" evidence="1">
    <location>
        <begin position="309"/>
        <end position="335"/>
    </location>
</feature>
<feature type="region of interest" description="Disordered" evidence="1">
    <location>
        <begin position="918"/>
        <end position="986"/>
    </location>
</feature>
<name>D8TA58_SELML</name>
<dbReference type="SMART" id="SM00317">
    <property type="entry name" value="SET"/>
    <property type="match status" value="1"/>
</dbReference>
<keyword evidence="2" id="KW-0472">Membrane</keyword>
<dbReference type="InParanoid" id="D8TA58"/>
<feature type="compositionally biased region" description="Polar residues" evidence="1">
    <location>
        <begin position="150"/>
        <end position="160"/>
    </location>
</feature>
<dbReference type="HOGENOM" id="CLU_237983_0_0_1"/>
<dbReference type="Gramene" id="EFJ06442">
    <property type="protein sequence ID" value="EFJ06442"/>
    <property type="gene ID" value="SELMODRAFT_448778"/>
</dbReference>
<feature type="compositionally biased region" description="Basic and acidic residues" evidence="1">
    <location>
        <begin position="87"/>
        <end position="102"/>
    </location>
</feature>
<keyword evidence="2" id="KW-1133">Transmembrane helix</keyword>
<evidence type="ECO:0000256" key="1">
    <source>
        <dbReference type="SAM" id="MobiDB-lite"/>
    </source>
</evidence>
<evidence type="ECO:0000313" key="5">
    <source>
        <dbReference type="Proteomes" id="UP000001514"/>
    </source>
</evidence>
<feature type="region of interest" description="Disordered" evidence="1">
    <location>
        <begin position="356"/>
        <end position="411"/>
    </location>
</feature>
<sequence>MGEGEVPLPKFRAFFLFVWLILAQGTGLGFFPSVHAPRVLPSLSRDLVHQYEIEEEEVTMVSSPDRPPGSPGAPLDLNFQNANQVDEPTRSLDAREHQEEFSRGSGMDSHLGESNHFSRSDRELENALPLHQDKEDKGRGGRKTRWDPSPTKQGAQSESGNDLAYCQDNDLDERHTIGSRRASMISSSSSYGNGYADHDSRSRRYNDSRRCVTIQGNIRKDNYYRNDVKPGLEYKSSSYERSAVYDRGPHRFGTRNGFERRGDWCASRGSRDHRDWGNRSESRESYDARDRRCDREVFERRDWIRGAERDRRQVRSSEEWHSDDYRSSSGQWDSSSRFTSVQAAVPAFQANEGSAFLSSSHHLPPPSVEHESSTPPPPVAALQPVLGDPGTRVPMEIESDGQEQEDRDETYEPGEVKDGWVYINKNGDTQGPMELAALKLLASREFMPDDHLVMRCGTNAWITLEHAQSPDNGSSALQKLVNPVAATRNAKDATLVESTIDGNAQFQNESFEFLDIDGRVERILATCRASDQGNELKSVLSALDAQRQHSPDEGSAPPELSNPWKDSYNLGFGVDADLECLDAVPRVVPPEPVPAPPPSTEEDLHHHDHNPSPLKWKPGRWTSKGGDWKLLHPDGQNYVKVVLNEGSLLCERPHYGVDPRRQVQVSERPKFELPQWALDRNQKADSSAETTKSASATRPAKTATRAFDHGKEIAPERASMERPSSFLTKKASFSDTRPKTLPPERHTPSARTFASKAQRPSSCSADIKAKCNHDLGRGDWFYKDGGGRERGPYSFAELQAMIGRELLIPGTSAYRKSDDLWVPLPRPEMDDGNFNVTEVTTSSFDGARRVRKVVTTNIQQTIMAFTSGQLHEHVMKHYKNQVMSAILFEGLDARAKLIESNRRLSTCSTVALLSGEDSWIGYGRSHPSPSSSNDTSDEREDGDQDHRPNRRPLFRSNGLSQEQTSRKRRLVYNDDVESSEDELPTGRRTRQRCLIRNDVFDSSDEHLYEEGQNNSWETLGQLMLMRIYHHLKGDLKSLALISMTCKSWRAAVEKFKPKVKCLDFTSIGLHCTDAVLSSVQQQNYGGGNLKQILLKDCTVLSPDALGKFLEACPTIQDVDINGCDQFGDLSHSFPQVNWVYDDSEVSDSATQGSDDSHRKMKSLNSIGTCSLSKDDEDVDESEPMDIDPCYSNEQDIDSMTQHSGYKRVKVTTDIKVLKDNGYLKGKRKTTVTKKLNKLRRSVKSVVLDEEFTEVDEYACDVREWGARMTKAAMVPPVTRKYEIIEDYWIVIDKDLVERKMKVEVPDDYEEKLRASKLKRGEYSHLDIPDIKEYHPRRELGLEVMEQEVYGIDPYTHNLLLDTMPKIPAMTLQEKLQFMEETLLQAINKEVKQFTGTGKAPIDFSLEPVIQRIVDDAQDTSMQQFAQGLLSNMRNRTKEKYLAYRKGLGVVCNKDGGFKEDDFVVEFFGEVYPAWRWYEKQDGCRYLQKKDKEPLPEFYNILLERPKGDAAGYDLVVVDAMHKANFASRICHSCRPNCEAKVTAVKGRYIIGVYALRPIQNGEELTFDYNSVTESKEEYNNSICLCGSQCCRGSYLNLANAGASQDVIKERHGLLDRHVLLLEACCEGPVTRLELEEMRQAGVGSCLLDGLPDWLLKYTARLVEFMNLERQLLPDELMRSVKKKRKDADLSYELGRVDAENQAEGVYNQRLQNIAITLDKVRYVLRQLFTDPREAPPLLKKLDQKELVSRLWSAENSIVNELLSCMMPHIPADRLAELKRQRRGYPDSEMMHWLKTRPVNFEGPYDD</sequence>
<dbReference type="KEGG" id="smo:SELMODRAFT_448778"/>
<feature type="compositionally biased region" description="Basic and acidic residues" evidence="1">
    <location>
        <begin position="736"/>
        <end position="747"/>
    </location>
</feature>
<dbReference type="Proteomes" id="UP000001514">
    <property type="component" value="Unassembled WGS sequence"/>
</dbReference>
<feature type="compositionally biased region" description="Basic and acidic residues" evidence="1">
    <location>
        <begin position="110"/>
        <end position="139"/>
    </location>
</feature>
<feature type="region of interest" description="Disordered" evidence="1">
    <location>
        <begin position="586"/>
        <end position="618"/>
    </location>
</feature>
<dbReference type="SUPFAM" id="SSF82199">
    <property type="entry name" value="SET domain"/>
    <property type="match status" value="1"/>
</dbReference>
<keyword evidence="5" id="KW-1185">Reference proteome</keyword>
<dbReference type="STRING" id="88036.D8TA58"/>
<dbReference type="PROSITE" id="PS50280">
    <property type="entry name" value="SET"/>
    <property type="match status" value="1"/>
</dbReference>
<dbReference type="Gene3D" id="2.170.270.10">
    <property type="entry name" value="SET domain"/>
    <property type="match status" value="1"/>
</dbReference>
<feature type="compositionally biased region" description="Basic and acidic residues" evidence="1">
    <location>
        <begin position="309"/>
        <end position="326"/>
    </location>
</feature>
<feature type="compositionally biased region" description="Acidic residues" evidence="1">
    <location>
        <begin position="974"/>
        <end position="983"/>
    </location>
</feature>
<feature type="region of interest" description="Disordered" evidence="1">
    <location>
        <begin position="266"/>
        <end position="291"/>
    </location>
</feature>
<feature type="compositionally biased region" description="Basic and acidic residues" evidence="1">
    <location>
        <begin position="706"/>
        <end position="720"/>
    </location>
</feature>
<evidence type="ECO:0000259" key="3">
    <source>
        <dbReference type="PROSITE" id="PS50280"/>
    </source>
</evidence>
<dbReference type="eggNOG" id="KOG1080">
    <property type="taxonomic scope" value="Eukaryota"/>
</dbReference>
<feature type="compositionally biased region" description="Acidic residues" evidence="1">
    <location>
        <begin position="397"/>
        <end position="411"/>
    </location>
</feature>
<feature type="region of interest" description="Disordered" evidence="1">
    <location>
        <begin position="679"/>
        <end position="761"/>
    </location>
</feature>
<dbReference type="FunCoup" id="D8TA58">
    <property type="interactions" value="1614"/>
</dbReference>
<evidence type="ECO:0000313" key="4">
    <source>
        <dbReference type="EMBL" id="EFJ06442.1"/>
    </source>
</evidence>
<feature type="transmembrane region" description="Helical" evidence="2">
    <location>
        <begin position="12"/>
        <end position="31"/>
    </location>
</feature>
<feature type="region of interest" description="Disordered" evidence="1">
    <location>
        <begin position="56"/>
        <end position="206"/>
    </location>
</feature>
<dbReference type="PANTHER" id="PTHR46655">
    <property type="entry name" value="HISTONE-LYSINE N-METHYLTRANSFERASE ATXR3"/>
    <property type="match status" value="1"/>
</dbReference>
<dbReference type="CDD" id="cd10531">
    <property type="entry name" value="SET_SETD2-like"/>
    <property type="match status" value="1"/>
</dbReference>
<evidence type="ECO:0000256" key="2">
    <source>
        <dbReference type="SAM" id="Phobius"/>
    </source>
</evidence>
<dbReference type="InterPro" id="IPR057851">
    <property type="entry name" value="ATXR3_GYF"/>
</dbReference>
<protein>
    <recommendedName>
        <fullName evidence="3">SET domain-containing protein</fullName>
    </recommendedName>
</protein>
<feature type="region of interest" description="Disordered" evidence="1">
    <location>
        <begin position="545"/>
        <end position="564"/>
    </location>
</feature>
<feature type="compositionally biased region" description="Basic and acidic residues" evidence="1">
    <location>
        <begin position="196"/>
        <end position="206"/>
    </location>
</feature>
<keyword evidence="2" id="KW-0812">Transmembrane</keyword>
<reference evidence="4 5" key="1">
    <citation type="journal article" date="2011" name="Science">
        <title>The Selaginella genome identifies genetic changes associated with the evolution of vascular plants.</title>
        <authorList>
            <person name="Banks J.A."/>
            <person name="Nishiyama T."/>
            <person name="Hasebe M."/>
            <person name="Bowman J.L."/>
            <person name="Gribskov M."/>
            <person name="dePamphilis C."/>
            <person name="Albert V.A."/>
            <person name="Aono N."/>
            <person name="Aoyama T."/>
            <person name="Ambrose B.A."/>
            <person name="Ashton N.W."/>
            <person name="Axtell M.J."/>
            <person name="Barker E."/>
            <person name="Barker M.S."/>
            <person name="Bennetzen J.L."/>
            <person name="Bonawitz N.D."/>
            <person name="Chapple C."/>
            <person name="Cheng C."/>
            <person name="Correa L.G."/>
            <person name="Dacre M."/>
            <person name="DeBarry J."/>
            <person name="Dreyer I."/>
            <person name="Elias M."/>
            <person name="Engstrom E.M."/>
            <person name="Estelle M."/>
            <person name="Feng L."/>
            <person name="Finet C."/>
            <person name="Floyd S.K."/>
            <person name="Frommer W.B."/>
            <person name="Fujita T."/>
            <person name="Gramzow L."/>
            <person name="Gutensohn M."/>
            <person name="Harholt J."/>
            <person name="Hattori M."/>
            <person name="Heyl A."/>
            <person name="Hirai T."/>
            <person name="Hiwatashi Y."/>
            <person name="Ishikawa M."/>
            <person name="Iwata M."/>
            <person name="Karol K.G."/>
            <person name="Koehler B."/>
            <person name="Kolukisaoglu U."/>
            <person name="Kubo M."/>
            <person name="Kurata T."/>
            <person name="Lalonde S."/>
            <person name="Li K."/>
            <person name="Li Y."/>
            <person name="Litt A."/>
            <person name="Lyons E."/>
            <person name="Manning G."/>
            <person name="Maruyama T."/>
            <person name="Michael T.P."/>
            <person name="Mikami K."/>
            <person name="Miyazaki S."/>
            <person name="Morinaga S."/>
            <person name="Murata T."/>
            <person name="Mueller-Roeber B."/>
            <person name="Nelson D.R."/>
            <person name="Obara M."/>
            <person name="Oguri Y."/>
            <person name="Olmstead R.G."/>
            <person name="Onodera N."/>
            <person name="Petersen B.L."/>
            <person name="Pils B."/>
            <person name="Prigge M."/>
            <person name="Rensing S.A."/>
            <person name="Riano-Pachon D.M."/>
            <person name="Roberts A.W."/>
            <person name="Sato Y."/>
            <person name="Scheller H.V."/>
            <person name="Schulz B."/>
            <person name="Schulz C."/>
            <person name="Shakirov E.V."/>
            <person name="Shibagaki N."/>
            <person name="Shinohara N."/>
            <person name="Shippen D.E."/>
            <person name="Soerensen I."/>
            <person name="Sotooka R."/>
            <person name="Sugimoto N."/>
            <person name="Sugita M."/>
            <person name="Sumikawa N."/>
            <person name="Tanurdzic M."/>
            <person name="Theissen G."/>
            <person name="Ulvskov P."/>
            <person name="Wakazuki S."/>
            <person name="Weng J.K."/>
            <person name="Willats W.W."/>
            <person name="Wipf D."/>
            <person name="Wolf P.G."/>
            <person name="Yang L."/>
            <person name="Zimmer A.D."/>
            <person name="Zhu Q."/>
            <person name="Mitros T."/>
            <person name="Hellsten U."/>
            <person name="Loque D."/>
            <person name="Otillar R."/>
            <person name="Salamov A."/>
            <person name="Schmutz J."/>
            <person name="Shapiro H."/>
            <person name="Lindquist E."/>
            <person name="Lucas S."/>
            <person name="Rokhsar D."/>
            <person name="Grigoriev I.V."/>
        </authorList>
    </citation>
    <scope>NUCLEOTIDE SEQUENCE [LARGE SCALE GENOMIC DNA]</scope>
</reference>
<dbReference type="InterPro" id="IPR046341">
    <property type="entry name" value="SET_dom_sf"/>
</dbReference>
<dbReference type="InterPro" id="IPR025640">
    <property type="entry name" value="GYF_2"/>
</dbReference>
<dbReference type="PANTHER" id="PTHR46655:SF1">
    <property type="entry name" value="HISTONE-LYSINE N-METHYLTRANSFERASE ATXR3"/>
    <property type="match status" value="1"/>
</dbReference>
<gene>
    <name evidence="4" type="ORF">SELMODRAFT_448778</name>
</gene>
<accession>D8TA58</accession>
<dbReference type="Pfam" id="PF00856">
    <property type="entry name" value="SET"/>
    <property type="match status" value="1"/>
</dbReference>
<feature type="compositionally biased region" description="Low complexity" evidence="1">
    <location>
        <begin position="179"/>
        <end position="190"/>
    </location>
</feature>
<dbReference type="InterPro" id="IPR001214">
    <property type="entry name" value="SET_dom"/>
</dbReference>
<feature type="compositionally biased region" description="Polar residues" evidence="1">
    <location>
        <begin position="725"/>
        <end position="735"/>
    </location>
</feature>
<dbReference type="InterPro" id="IPR045606">
    <property type="entry name" value="ATXR3_C"/>
</dbReference>
<feature type="domain" description="SET" evidence="3">
    <location>
        <begin position="1434"/>
        <end position="1569"/>
    </location>
</feature>
<dbReference type="Pfam" id="PF25531">
    <property type="entry name" value="GYF_ATXR3"/>
    <property type="match status" value="1"/>
</dbReference>
<dbReference type="Pfam" id="PF19633">
    <property type="entry name" value="SDG2_C"/>
    <property type="match status" value="1"/>
</dbReference>
<organism evidence="5">
    <name type="scientific">Selaginella moellendorffii</name>
    <name type="common">Spikemoss</name>
    <dbReference type="NCBI Taxonomy" id="88036"/>
    <lineage>
        <taxon>Eukaryota</taxon>
        <taxon>Viridiplantae</taxon>
        <taxon>Streptophyta</taxon>
        <taxon>Embryophyta</taxon>
        <taxon>Tracheophyta</taxon>
        <taxon>Lycopodiopsida</taxon>
        <taxon>Selaginellales</taxon>
        <taxon>Selaginellaceae</taxon>
        <taxon>Selaginella</taxon>
    </lineage>
</organism>
<feature type="compositionally biased region" description="Low complexity" evidence="1">
    <location>
        <begin position="684"/>
        <end position="697"/>
    </location>
</feature>
<dbReference type="Pfam" id="PF14237">
    <property type="entry name" value="GYF_2"/>
    <property type="match status" value="1"/>
</dbReference>
<dbReference type="EMBL" id="GL377701">
    <property type="protein sequence ID" value="EFJ06442.1"/>
    <property type="molecule type" value="Genomic_DNA"/>
</dbReference>
<feature type="compositionally biased region" description="Pro residues" evidence="1">
    <location>
        <begin position="587"/>
        <end position="599"/>
    </location>
</feature>
<dbReference type="Gene3D" id="3.80.10.10">
    <property type="entry name" value="Ribonuclease Inhibitor"/>
    <property type="match status" value="1"/>
</dbReference>
<dbReference type="InterPro" id="IPR032675">
    <property type="entry name" value="LRR_dom_sf"/>
</dbReference>
<proteinExistence type="predicted"/>